<gene>
    <name evidence="2" type="ORF">GQ26_0120350</name>
</gene>
<dbReference type="AlphaFoldDB" id="A0A093VE78"/>
<proteinExistence type="predicted"/>
<name>A0A093VE78_TALMA</name>
<reference evidence="2" key="2">
    <citation type="journal article" date="2014" name="PLoS Genet.">
        <title>Signature gene expression reveals novel clues to the molecular mechanisms of dimorphic transition in Penicillium marneffei.</title>
        <authorList>
            <person name="Yang E."/>
            <person name="Wang G."/>
            <person name="Cai J."/>
            <person name="Woo P.C."/>
            <person name="Lau S.K."/>
            <person name="Yuen K.-Y."/>
            <person name="Chow W.-N."/>
            <person name="Lin X."/>
        </authorList>
    </citation>
    <scope>NUCLEOTIDE SEQUENCE</scope>
    <source>
        <strain evidence="2">PM1</strain>
    </source>
</reference>
<accession>A0A093VE78</accession>
<dbReference type="InterPro" id="IPR037401">
    <property type="entry name" value="SnoaL-like"/>
</dbReference>
<dbReference type="Pfam" id="PF13577">
    <property type="entry name" value="SnoaL_4"/>
    <property type="match status" value="1"/>
</dbReference>
<feature type="domain" description="SnoaL-like" evidence="1">
    <location>
        <begin position="15"/>
        <end position="142"/>
    </location>
</feature>
<dbReference type="eggNOG" id="ENOG502S791">
    <property type="taxonomic scope" value="Eukaryota"/>
</dbReference>
<dbReference type="InterPro" id="IPR032710">
    <property type="entry name" value="NTF2-like_dom_sf"/>
</dbReference>
<sequence length="159" mass="17258">MASIPSLPAILSPALSGRDAIADVLYRLVLGLDTNDSELFDSAFTPTATFAINDKVSEGLPAIHTDCFDGITKLDTTHFLTNIRITIDDSGKKAAATSSALAQHYRGGKGLEPNQPRLLAGSLYYVDLVKDETSDLWKIHDFKMRVSWAEGDWAVMTGN</sequence>
<dbReference type="HOGENOM" id="CLU_106738_1_0_1"/>
<dbReference type="SUPFAM" id="SSF54427">
    <property type="entry name" value="NTF2-like"/>
    <property type="match status" value="1"/>
</dbReference>
<dbReference type="Gene3D" id="3.10.450.50">
    <property type="match status" value="1"/>
</dbReference>
<comment type="caution">
    <text evidence="2">The sequence shown here is derived from an EMBL/GenBank/DDBJ whole genome shotgun (WGS) entry which is preliminary data.</text>
</comment>
<protein>
    <submittedName>
        <fullName evidence="2">Uncharacterized protein y4vH</fullName>
    </submittedName>
</protein>
<dbReference type="EMBL" id="JPOX01000012">
    <property type="protein sequence ID" value="KFX48304.1"/>
    <property type="molecule type" value="Genomic_DNA"/>
</dbReference>
<organism evidence="2">
    <name type="scientific">Talaromyces marneffei PM1</name>
    <dbReference type="NCBI Taxonomy" id="1077442"/>
    <lineage>
        <taxon>Eukaryota</taxon>
        <taxon>Fungi</taxon>
        <taxon>Dikarya</taxon>
        <taxon>Ascomycota</taxon>
        <taxon>Pezizomycotina</taxon>
        <taxon>Eurotiomycetes</taxon>
        <taxon>Eurotiomycetidae</taxon>
        <taxon>Eurotiales</taxon>
        <taxon>Trichocomaceae</taxon>
        <taxon>Talaromyces</taxon>
        <taxon>Talaromyces sect. Talaromyces</taxon>
    </lineage>
</organism>
<reference key="1">
    <citation type="journal article" date="2014" name="PLoS Genet.">
        <title>Signature Gene Expression Reveals Novel Clues to the Molecular Mechanisms of Dimorphic Transition in Penicillium marneffei.</title>
        <authorList>
            <person name="Yang E."/>
            <person name="Wang G."/>
            <person name="Cai J."/>
            <person name="Woo P.C."/>
            <person name="Lau S.K."/>
            <person name="Yuen K.-Y."/>
            <person name="Chow W.-N."/>
            <person name="Lin X."/>
        </authorList>
    </citation>
    <scope>NUCLEOTIDE SEQUENCE [LARGE SCALE GENOMIC DNA]</scope>
    <source>
        <strain>PM1</strain>
    </source>
</reference>
<evidence type="ECO:0000313" key="2">
    <source>
        <dbReference type="EMBL" id="KFX48304.1"/>
    </source>
</evidence>
<evidence type="ECO:0000259" key="1">
    <source>
        <dbReference type="Pfam" id="PF13577"/>
    </source>
</evidence>